<evidence type="ECO:0000256" key="4">
    <source>
        <dbReference type="ARBA" id="ARBA00022801"/>
    </source>
</evidence>
<evidence type="ECO:0000256" key="9">
    <source>
        <dbReference type="ARBA" id="ARBA00023242"/>
    </source>
</evidence>
<feature type="domain" description="Helicase ATP-binding" evidence="14">
    <location>
        <begin position="304"/>
        <end position="483"/>
    </location>
</feature>
<feature type="compositionally biased region" description="Acidic residues" evidence="12">
    <location>
        <begin position="116"/>
        <end position="126"/>
    </location>
</feature>
<evidence type="ECO:0000256" key="7">
    <source>
        <dbReference type="ARBA" id="ARBA00023125"/>
    </source>
</evidence>
<comment type="subcellular location">
    <subcellularLocation>
        <location evidence="1">Nucleus</location>
    </subcellularLocation>
</comment>
<keyword evidence="8" id="KW-0413">Isomerase</keyword>
<comment type="similarity">
    <text evidence="2">Belongs to the helicase family. RecQ subfamily.</text>
</comment>
<comment type="caution">
    <text evidence="16">The sequence shown here is derived from an EMBL/GenBank/DDBJ whole genome shotgun (WGS) entry which is preliminary data.</text>
</comment>
<evidence type="ECO:0000256" key="12">
    <source>
        <dbReference type="SAM" id="MobiDB-lite"/>
    </source>
</evidence>
<dbReference type="SMART" id="SM00487">
    <property type="entry name" value="DEXDc"/>
    <property type="match status" value="1"/>
</dbReference>
<dbReference type="Gene3D" id="3.40.250.10">
    <property type="entry name" value="Rhodanese-like domain"/>
    <property type="match status" value="1"/>
</dbReference>
<reference evidence="16 17" key="1">
    <citation type="journal article" date="2018" name="Plant J.">
        <title>Genome sequences of Chlorella sorokiniana UTEX 1602 and Micractinium conductrix SAG 241.80: implications to maltose excretion by a green alga.</title>
        <authorList>
            <person name="Arriola M.B."/>
            <person name="Velmurugan N."/>
            <person name="Zhang Y."/>
            <person name="Plunkett M.H."/>
            <person name="Hondzo H."/>
            <person name="Barney B.M."/>
        </authorList>
    </citation>
    <scope>NUCLEOTIDE SEQUENCE [LARGE SCALE GENOMIC DNA]</scope>
    <source>
        <strain evidence="16 17">SAG 241.80</strain>
    </source>
</reference>
<dbReference type="FunFam" id="3.40.50.300:FF:000296">
    <property type="entry name" value="ATP-dependent DNA helicase RecQ"/>
    <property type="match status" value="1"/>
</dbReference>
<feature type="compositionally biased region" description="Gly residues" evidence="12">
    <location>
        <begin position="64"/>
        <end position="75"/>
    </location>
</feature>
<dbReference type="InterPro" id="IPR003959">
    <property type="entry name" value="ATPase_AAA_core"/>
</dbReference>
<keyword evidence="3" id="KW-0547">Nucleotide-binding</keyword>
<evidence type="ECO:0000256" key="6">
    <source>
        <dbReference type="ARBA" id="ARBA00022840"/>
    </source>
</evidence>
<keyword evidence="9" id="KW-0539">Nucleus</keyword>
<dbReference type="PANTHER" id="PTHR13710">
    <property type="entry name" value="DNA HELICASE RECQ FAMILY MEMBER"/>
    <property type="match status" value="1"/>
</dbReference>
<dbReference type="EC" id="5.6.2.4" evidence="11"/>
<name>A0A2P6VK54_9CHLO</name>
<dbReference type="PROSITE" id="PS00690">
    <property type="entry name" value="DEAH_ATP_HELICASE"/>
    <property type="match status" value="1"/>
</dbReference>
<dbReference type="PROSITE" id="PS50206">
    <property type="entry name" value="RHODANESE_3"/>
    <property type="match status" value="1"/>
</dbReference>
<dbReference type="PROSITE" id="PS51192">
    <property type="entry name" value="HELICASE_ATP_BIND_1"/>
    <property type="match status" value="1"/>
</dbReference>
<dbReference type="InterPro" id="IPR036873">
    <property type="entry name" value="Rhodanese-like_dom_sf"/>
</dbReference>
<evidence type="ECO:0000313" key="16">
    <source>
        <dbReference type="EMBL" id="PSC74486.1"/>
    </source>
</evidence>
<evidence type="ECO:0000259" key="14">
    <source>
        <dbReference type="PROSITE" id="PS51192"/>
    </source>
</evidence>
<dbReference type="GO" id="GO:0009378">
    <property type="term" value="F:four-way junction helicase activity"/>
    <property type="evidence" value="ECO:0007669"/>
    <property type="project" value="TreeGrafter"/>
</dbReference>
<dbReference type="SUPFAM" id="SSF52821">
    <property type="entry name" value="Rhodanese/Cell cycle control phosphatase"/>
    <property type="match status" value="1"/>
</dbReference>
<feature type="region of interest" description="Disordered" evidence="12">
    <location>
        <begin position="717"/>
        <end position="797"/>
    </location>
</feature>
<feature type="region of interest" description="Disordered" evidence="12">
    <location>
        <begin position="64"/>
        <end position="229"/>
    </location>
</feature>
<dbReference type="Pfam" id="PF16124">
    <property type="entry name" value="RecQ_Zn_bind"/>
    <property type="match status" value="1"/>
</dbReference>
<evidence type="ECO:0000259" key="13">
    <source>
        <dbReference type="PROSITE" id="PS50206"/>
    </source>
</evidence>
<dbReference type="Gene3D" id="1.10.8.1070">
    <property type="match status" value="1"/>
</dbReference>
<protein>
    <recommendedName>
        <fullName evidence="11">DNA 3'-5' helicase</fullName>
        <ecNumber evidence="11">5.6.2.4</ecNumber>
    </recommendedName>
</protein>
<sequence length="1484" mass="155749">MPRHPLVERVLSFGYRETLGEDALYDGFEAYLEERQQSAAQVIVSDAAVGDFIEWLMERQASGFGGSAGGMGGLTGDDEGERLGGGGFGDAAAAAAAGGGGYASDEPDYSYSGSGSEEEEDGEEGEGPAGGGGSDSEGVMEIDGGGGRAGGGGRRIIDSDSDVEVLEERSGRDYDGLVDMIEESSEEEEGSQPAAARNHPRLSHARPPLPAARAGPAGGAAHGSGASGLGRAPGIDTYFTRVPRGQPSAAALAPDLRPQSGAAAAAAAIHRPATKEEAALDVLEYANRLVFGNAAFRSQQRQIIEAALSGKDCFVLMPTGGGKSLTYQLPAVVSRGLTVVVTPLLSLMQDQVQALNGLPSGGVPTTYISSQQTVTETRAVFMELGKPLPTIKLLYVTPEQLVKGERLRAALQALHQRGLLARIVIDEAHCVSAWGHDFRPDYKLLGTVSAGCFPGVPLMALTATATHKVRADITSSLRMRAPRTFEVSFFRPNLFFKVVQKDMARREDSGLPGYMEDMLLYIQNHREGSGIVYALSRDDTETVAAQIRQLTDISAAHYHAGMTPKQRMQVQNDWRTGKIKVVVATIAFGMGVDKADVRYVIHFTLSKAMEGYYQEAGRAGRDGKPSECILYYAKRDVPRILQLLHMGARRGKGKGGGGKEQFARELELLKQMQQYCEEGERCRHAHLIAYFGETWQQGKCGNCCDVCCGTVDGQQQAGGGGGNKPAGSKRRAPPAGAGGGGGGGFQTAASLLSEGQGEAKQAPAGSARALKMQQAAVDGGGWRSKKRGKENPAGAAAAAGPAVFVTASQLARQPRAGGAGGKKAGKAAAPPVAKKSVLDQLLGAAAGELQAAASGGERQAAAGASSRLEAAVLGGEDYILSQRSGVEEELFKGQVLGVDADVAGLDLGRQSLLRSLDHLPAGLEPAPRFLDRVALQYARNALAASGELPGQVPLILGIWGHKGAGKTFSLELCLRRMGVLPVCLSAGELEDEWAGEPGRRLRERYEFAARHTESTGQPTCLVVSDLDAGVGTFANTANTVNTQNLQGSLMALCDDPSAVSVGQDWAAVRARGRVPIFATANDLTCLYAPLVREGRMDKFYWEPTREETAGALRALWSPHLAAADVDALLDAFPDQPMDFFGAIKARMVDCSVRDWLRGAGQQGLEAAVASGIPPAVEPEVSLAAALAAGAQLAAEQQSVMDIRLSLDYMKGLEDELLNAAEWRSHRRQHAASDAARKRAAAEAAEASRAAAAEAVWAAGAERRAAKAAERREAQAAAGGAAGADAAFAAEQQRQQEEEERQQAAAAQLPSGLPAVTPDELAAALRSRAVVAFDVRSAQEADWGRIKGAAHAPYVLAAGSSLAPEVRANPAFIEAARKALGPPDAARAAVLYGPGAALDTDTNEKLVSKEVFVSIAPNGTATVDGEDIVAAAARSLQAAGYSQLSELAGGYRAWDLSYRPDGRRRAKGAFRDKSSGELEFWTASN</sequence>
<evidence type="ECO:0000256" key="5">
    <source>
        <dbReference type="ARBA" id="ARBA00022806"/>
    </source>
</evidence>
<keyword evidence="6" id="KW-0067">ATP-binding</keyword>
<keyword evidence="17" id="KW-1185">Reference proteome</keyword>
<dbReference type="OrthoDB" id="10261556at2759"/>
<dbReference type="SUPFAM" id="SSF52540">
    <property type="entry name" value="P-loop containing nucleoside triphosphate hydrolases"/>
    <property type="match status" value="2"/>
</dbReference>
<dbReference type="Pfam" id="PF21228">
    <property type="entry name" value="RuBisCO_activase_AAA_helical"/>
    <property type="match status" value="1"/>
</dbReference>
<dbReference type="Pfam" id="PF00270">
    <property type="entry name" value="DEAD"/>
    <property type="match status" value="1"/>
</dbReference>
<dbReference type="GO" id="GO:0000724">
    <property type="term" value="P:double-strand break repair via homologous recombination"/>
    <property type="evidence" value="ECO:0007669"/>
    <property type="project" value="TreeGrafter"/>
</dbReference>
<feature type="domain" description="Helicase C-terminal" evidence="15">
    <location>
        <begin position="514"/>
        <end position="670"/>
    </location>
</feature>
<evidence type="ECO:0000313" key="17">
    <source>
        <dbReference type="Proteomes" id="UP000239649"/>
    </source>
</evidence>
<dbReference type="Gene3D" id="3.40.50.300">
    <property type="entry name" value="P-loop containing nucleotide triphosphate hydrolases"/>
    <property type="match status" value="3"/>
</dbReference>
<dbReference type="InterPro" id="IPR004589">
    <property type="entry name" value="DNA_helicase_ATP-dep_RecQ"/>
</dbReference>
<dbReference type="InterPro" id="IPR001650">
    <property type="entry name" value="Helicase_C-like"/>
</dbReference>
<dbReference type="SMART" id="SM00490">
    <property type="entry name" value="HELICc"/>
    <property type="match status" value="1"/>
</dbReference>
<feature type="domain" description="Rhodanese" evidence="13">
    <location>
        <begin position="1325"/>
        <end position="1462"/>
    </location>
</feature>
<dbReference type="Pfam" id="PF00004">
    <property type="entry name" value="AAA"/>
    <property type="match status" value="1"/>
</dbReference>
<dbReference type="NCBIfam" id="TIGR00614">
    <property type="entry name" value="recQ_fam"/>
    <property type="match status" value="1"/>
</dbReference>
<dbReference type="GO" id="GO:0005634">
    <property type="term" value="C:nucleus"/>
    <property type="evidence" value="ECO:0007669"/>
    <property type="project" value="UniProtKB-SubCell"/>
</dbReference>
<dbReference type="EMBL" id="LHPF02000004">
    <property type="protein sequence ID" value="PSC74486.1"/>
    <property type="molecule type" value="Genomic_DNA"/>
</dbReference>
<keyword evidence="7" id="KW-0238">DNA-binding</keyword>
<dbReference type="InterPro" id="IPR001763">
    <property type="entry name" value="Rhodanese-like_dom"/>
</dbReference>
<evidence type="ECO:0000259" key="15">
    <source>
        <dbReference type="PROSITE" id="PS51194"/>
    </source>
</evidence>
<feature type="region of interest" description="Disordered" evidence="12">
    <location>
        <begin position="1269"/>
        <end position="1308"/>
    </location>
</feature>
<dbReference type="CDD" id="cd18794">
    <property type="entry name" value="SF2_C_RecQ"/>
    <property type="match status" value="1"/>
</dbReference>
<feature type="compositionally biased region" description="Low complexity" evidence="12">
    <location>
        <begin position="1274"/>
        <end position="1292"/>
    </location>
</feature>
<dbReference type="FunFam" id="3.40.50.300:FF:001456">
    <property type="entry name" value="ATP-dependent DNA helicase"/>
    <property type="match status" value="1"/>
</dbReference>
<dbReference type="InterPro" id="IPR048571">
    <property type="entry name" value="RuBisCO_activase_AAA_helical"/>
</dbReference>
<dbReference type="InterPro" id="IPR011545">
    <property type="entry name" value="DEAD/DEAH_box_helicase_dom"/>
</dbReference>
<feature type="compositionally biased region" description="Acidic residues" evidence="12">
    <location>
        <begin position="180"/>
        <end position="190"/>
    </location>
</feature>
<dbReference type="InterPro" id="IPR027417">
    <property type="entry name" value="P-loop_NTPase"/>
</dbReference>
<dbReference type="STRING" id="554055.A0A2P6VK54"/>
<dbReference type="Proteomes" id="UP000239649">
    <property type="component" value="Unassembled WGS sequence"/>
</dbReference>
<gene>
    <name evidence="16" type="ORF">C2E20_2276</name>
</gene>
<evidence type="ECO:0000256" key="3">
    <source>
        <dbReference type="ARBA" id="ARBA00022741"/>
    </source>
</evidence>
<dbReference type="PANTHER" id="PTHR13710:SF153">
    <property type="entry name" value="RECQ-LIKE DNA HELICASE BLM"/>
    <property type="match status" value="1"/>
</dbReference>
<dbReference type="InterPro" id="IPR014001">
    <property type="entry name" value="Helicase_ATP-bd"/>
</dbReference>
<dbReference type="PROSITE" id="PS51194">
    <property type="entry name" value="HELICASE_CTER"/>
    <property type="match status" value="1"/>
</dbReference>
<evidence type="ECO:0000256" key="8">
    <source>
        <dbReference type="ARBA" id="ARBA00023235"/>
    </source>
</evidence>
<dbReference type="GO" id="GO:0016887">
    <property type="term" value="F:ATP hydrolysis activity"/>
    <property type="evidence" value="ECO:0007669"/>
    <property type="project" value="InterPro"/>
</dbReference>
<dbReference type="InterPro" id="IPR032284">
    <property type="entry name" value="RecQ_Zn-bd"/>
</dbReference>
<comment type="catalytic activity">
    <reaction evidence="10">
        <text>Couples ATP hydrolysis with the unwinding of duplex DNA by translocating in the 3'-5' direction.</text>
        <dbReference type="EC" id="5.6.2.4"/>
    </reaction>
</comment>
<feature type="compositionally biased region" description="Gly residues" evidence="12">
    <location>
        <begin position="216"/>
        <end position="228"/>
    </location>
</feature>
<dbReference type="InterPro" id="IPR002464">
    <property type="entry name" value="DNA/RNA_helicase_DEAH_CS"/>
</dbReference>
<dbReference type="CDD" id="cd17920">
    <property type="entry name" value="DEXHc_RecQ"/>
    <property type="match status" value="1"/>
</dbReference>
<keyword evidence="4" id="KW-0378">Hydrolase</keyword>
<evidence type="ECO:0000256" key="1">
    <source>
        <dbReference type="ARBA" id="ARBA00004123"/>
    </source>
</evidence>
<dbReference type="GO" id="GO:0005524">
    <property type="term" value="F:ATP binding"/>
    <property type="evidence" value="ECO:0007669"/>
    <property type="project" value="UniProtKB-KW"/>
</dbReference>
<keyword evidence="5" id="KW-0347">Helicase</keyword>
<proteinExistence type="inferred from homology"/>
<evidence type="ECO:0000256" key="11">
    <source>
        <dbReference type="ARBA" id="ARBA00034808"/>
    </source>
</evidence>
<accession>A0A2P6VK54</accession>
<evidence type="ECO:0000256" key="10">
    <source>
        <dbReference type="ARBA" id="ARBA00034617"/>
    </source>
</evidence>
<dbReference type="GO" id="GO:0005737">
    <property type="term" value="C:cytoplasm"/>
    <property type="evidence" value="ECO:0007669"/>
    <property type="project" value="TreeGrafter"/>
</dbReference>
<feature type="compositionally biased region" description="Basic and acidic residues" evidence="12">
    <location>
        <begin position="166"/>
        <end position="175"/>
    </location>
</feature>
<organism evidence="16 17">
    <name type="scientific">Micractinium conductrix</name>
    <dbReference type="NCBI Taxonomy" id="554055"/>
    <lineage>
        <taxon>Eukaryota</taxon>
        <taxon>Viridiplantae</taxon>
        <taxon>Chlorophyta</taxon>
        <taxon>core chlorophytes</taxon>
        <taxon>Trebouxiophyceae</taxon>
        <taxon>Chlorellales</taxon>
        <taxon>Chlorellaceae</taxon>
        <taxon>Chlorella clade</taxon>
        <taxon>Micractinium</taxon>
    </lineage>
</organism>
<dbReference type="GO" id="GO:0005694">
    <property type="term" value="C:chromosome"/>
    <property type="evidence" value="ECO:0007669"/>
    <property type="project" value="TreeGrafter"/>
</dbReference>
<feature type="compositionally biased region" description="Gly residues" evidence="12">
    <location>
        <begin position="736"/>
        <end position="745"/>
    </location>
</feature>
<dbReference type="Pfam" id="PF00271">
    <property type="entry name" value="Helicase_C"/>
    <property type="match status" value="1"/>
</dbReference>
<evidence type="ECO:0000256" key="2">
    <source>
        <dbReference type="ARBA" id="ARBA00005446"/>
    </source>
</evidence>
<feature type="compositionally biased region" description="Gly residues" evidence="12">
    <location>
        <begin position="143"/>
        <end position="154"/>
    </location>
</feature>
<dbReference type="GO" id="GO:0043138">
    <property type="term" value="F:3'-5' DNA helicase activity"/>
    <property type="evidence" value="ECO:0007669"/>
    <property type="project" value="UniProtKB-EC"/>
</dbReference>
<dbReference type="GO" id="GO:0003677">
    <property type="term" value="F:DNA binding"/>
    <property type="evidence" value="ECO:0007669"/>
    <property type="project" value="UniProtKB-KW"/>
</dbReference>